<comment type="caution">
    <text evidence="1">The sequence shown here is derived from an EMBL/GenBank/DDBJ whole genome shotgun (WGS) entry which is preliminary data.</text>
</comment>
<evidence type="ECO:0000313" key="1">
    <source>
        <dbReference type="EMBL" id="RCU43053.1"/>
    </source>
</evidence>
<evidence type="ECO:0000313" key="2">
    <source>
        <dbReference type="Proteomes" id="UP000252172"/>
    </source>
</evidence>
<proteinExistence type="predicted"/>
<organism evidence="1 2">
    <name type="scientific">Chryseobacterium lacus</name>
    <dbReference type="NCBI Taxonomy" id="2058346"/>
    <lineage>
        <taxon>Bacteria</taxon>
        <taxon>Pseudomonadati</taxon>
        <taxon>Bacteroidota</taxon>
        <taxon>Flavobacteriia</taxon>
        <taxon>Flavobacteriales</taxon>
        <taxon>Weeksellaceae</taxon>
        <taxon>Chryseobacterium group</taxon>
        <taxon>Chryseobacterium</taxon>
    </lineage>
</organism>
<dbReference type="AlphaFoldDB" id="A0A368MYW9"/>
<dbReference type="OrthoDB" id="9907154at2"/>
<sequence>MKNIKWMKKPPVLRNTDSKLFSNLKNNNLMKKPKLFIDPVDYMNIHGCCQTTAQRKLAQLRKQYGVPPRKPLPIQVYCRHFDVEIEDVRRHFA</sequence>
<accession>A0A368MYW9</accession>
<keyword evidence="2" id="KW-1185">Reference proteome</keyword>
<name>A0A368MYW9_9FLAO</name>
<dbReference type="RefSeq" id="WP_114303640.1">
    <property type="nucleotide sequence ID" value="NZ_QPIE01000004.1"/>
</dbReference>
<dbReference type="Proteomes" id="UP000252172">
    <property type="component" value="Unassembled WGS sequence"/>
</dbReference>
<protein>
    <submittedName>
        <fullName evidence="1">Uncharacterized protein</fullName>
    </submittedName>
</protein>
<gene>
    <name evidence="1" type="ORF">DQ356_06375</name>
</gene>
<reference evidence="1 2" key="1">
    <citation type="submission" date="2018-07" db="EMBL/GenBank/DDBJ databases">
        <title>Chryseobacterium lacus sp. nov., isolated from lake water.</title>
        <authorList>
            <person name="Li C.-M."/>
        </authorList>
    </citation>
    <scope>NUCLEOTIDE SEQUENCE [LARGE SCALE GENOMIC DNA]</scope>
    <source>
        <strain evidence="1 2">YLOS41</strain>
    </source>
</reference>
<dbReference type="EMBL" id="QPIE01000004">
    <property type="protein sequence ID" value="RCU43053.1"/>
    <property type="molecule type" value="Genomic_DNA"/>
</dbReference>